<evidence type="ECO:0008006" key="13">
    <source>
        <dbReference type="Google" id="ProtNLM"/>
    </source>
</evidence>
<proteinExistence type="predicted"/>
<evidence type="ECO:0000313" key="12">
    <source>
        <dbReference type="Proteomes" id="UP000054097"/>
    </source>
</evidence>
<feature type="region of interest" description="Disordered" evidence="7">
    <location>
        <begin position="69"/>
        <end position="289"/>
    </location>
</feature>
<dbReference type="EMBL" id="KN824290">
    <property type="protein sequence ID" value="KIM28959.1"/>
    <property type="molecule type" value="Genomic_DNA"/>
</dbReference>
<dbReference type="Pfam" id="PF09402">
    <property type="entry name" value="MSC"/>
    <property type="match status" value="1"/>
</dbReference>
<reference evidence="12" key="2">
    <citation type="submission" date="2015-01" db="EMBL/GenBank/DDBJ databases">
        <title>Evolutionary Origins and Diversification of the Mycorrhizal Mutualists.</title>
        <authorList>
            <consortium name="DOE Joint Genome Institute"/>
            <consortium name="Mycorrhizal Genomics Consortium"/>
            <person name="Kohler A."/>
            <person name="Kuo A."/>
            <person name="Nagy L.G."/>
            <person name="Floudas D."/>
            <person name="Copeland A."/>
            <person name="Barry K.W."/>
            <person name="Cichocki N."/>
            <person name="Veneault-Fourrey C."/>
            <person name="LaButti K."/>
            <person name="Lindquist E.A."/>
            <person name="Lipzen A."/>
            <person name="Lundell T."/>
            <person name="Morin E."/>
            <person name="Murat C."/>
            <person name="Riley R."/>
            <person name="Ohm R."/>
            <person name="Sun H."/>
            <person name="Tunlid A."/>
            <person name="Henrissat B."/>
            <person name="Grigoriev I.V."/>
            <person name="Hibbett D.S."/>
            <person name="Martin F."/>
        </authorList>
    </citation>
    <scope>NUCLEOTIDE SEQUENCE [LARGE SCALE GENOMIC DNA]</scope>
    <source>
        <strain evidence="12">MAFF 305830</strain>
    </source>
</reference>
<keyword evidence="6" id="KW-0539">Nucleus</keyword>
<protein>
    <recommendedName>
        <fullName evidence="13">Man1/Src1 C-terminal domain-containing protein</fullName>
    </recommendedName>
</protein>
<dbReference type="InterPro" id="IPR018996">
    <property type="entry name" value="Man1/Src1-like_C"/>
</dbReference>
<evidence type="ECO:0000256" key="4">
    <source>
        <dbReference type="ARBA" id="ARBA00022989"/>
    </source>
</evidence>
<gene>
    <name evidence="11" type="ORF">M408DRAFT_16002</name>
</gene>
<dbReference type="PANTHER" id="PTHR47808">
    <property type="entry name" value="INNER NUCLEAR MEMBRANE PROTEIN HEH2-RELATED"/>
    <property type="match status" value="1"/>
</dbReference>
<keyword evidence="12" id="KW-1185">Reference proteome</keyword>
<feature type="transmembrane region" description="Helical" evidence="8">
    <location>
        <begin position="579"/>
        <end position="600"/>
    </location>
</feature>
<dbReference type="Pfam" id="PF12949">
    <property type="entry name" value="HeH"/>
    <property type="match status" value="1"/>
</dbReference>
<dbReference type="GO" id="GO:0005783">
    <property type="term" value="C:endoplasmic reticulum"/>
    <property type="evidence" value="ECO:0007669"/>
    <property type="project" value="TreeGrafter"/>
</dbReference>
<evidence type="ECO:0000256" key="5">
    <source>
        <dbReference type="ARBA" id="ARBA00023136"/>
    </source>
</evidence>
<evidence type="ECO:0000259" key="10">
    <source>
        <dbReference type="Pfam" id="PF12949"/>
    </source>
</evidence>
<feature type="domain" description="Man1/Src1-like C-terminal" evidence="9">
    <location>
        <begin position="328"/>
        <end position="696"/>
    </location>
</feature>
<dbReference type="GO" id="GO:0071763">
    <property type="term" value="P:nuclear membrane organization"/>
    <property type="evidence" value="ECO:0007669"/>
    <property type="project" value="TreeGrafter"/>
</dbReference>
<keyword evidence="2" id="KW-0597">Phosphoprotein</keyword>
<evidence type="ECO:0000313" key="11">
    <source>
        <dbReference type="EMBL" id="KIM28959.1"/>
    </source>
</evidence>
<organism evidence="11 12">
    <name type="scientific">Serendipita vermifera MAFF 305830</name>
    <dbReference type="NCBI Taxonomy" id="933852"/>
    <lineage>
        <taxon>Eukaryota</taxon>
        <taxon>Fungi</taxon>
        <taxon>Dikarya</taxon>
        <taxon>Basidiomycota</taxon>
        <taxon>Agaricomycotina</taxon>
        <taxon>Agaricomycetes</taxon>
        <taxon>Sebacinales</taxon>
        <taxon>Serendipitaceae</taxon>
        <taxon>Serendipita</taxon>
    </lineage>
</organism>
<accession>A0A0C3BA05</accession>
<dbReference type="Proteomes" id="UP000054097">
    <property type="component" value="Unassembled WGS sequence"/>
</dbReference>
<dbReference type="CDD" id="cd12935">
    <property type="entry name" value="LEM_like"/>
    <property type="match status" value="1"/>
</dbReference>
<dbReference type="Gene3D" id="1.10.10.1180">
    <property type="entry name" value="MAN1, winged-helix domain"/>
    <property type="match status" value="1"/>
</dbReference>
<name>A0A0C3BA05_SERVB</name>
<keyword evidence="4 8" id="KW-1133">Transmembrane helix</keyword>
<dbReference type="PANTHER" id="PTHR47808:SF2">
    <property type="entry name" value="LEM DOMAIN-CONTAINING PROTEIN 2"/>
    <property type="match status" value="1"/>
</dbReference>
<dbReference type="GO" id="GO:0003682">
    <property type="term" value="F:chromatin binding"/>
    <property type="evidence" value="ECO:0007669"/>
    <property type="project" value="InterPro"/>
</dbReference>
<evidence type="ECO:0000256" key="3">
    <source>
        <dbReference type="ARBA" id="ARBA00022692"/>
    </source>
</evidence>
<dbReference type="AlphaFoldDB" id="A0A0C3BA05"/>
<dbReference type="InterPro" id="IPR044780">
    <property type="entry name" value="Heh2/Src1"/>
</dbReference>
<comment type="subcellular location">
    <subcellularLocation>
        <location evidence="1">Nucleus inner membrane</location>
    </subcellularLocation>
</comment>
<dbReference type="InterPro" id="IPR025856">
    <property type="entry name" value="HeH/LEM_domain"/>
</dbReference>
<keyword evidence="5 8" id="KW-0472">Membrane</keyword>
<keyword evidence="3 8" id="KW-0812">Transmembrane</keyword>
<dbReference type="GO" id="GO:0034399">
    <property type="term" value="C:nuclear periphery"/>
    <property type="evidence" value="ECO:0007669"/>
    <property type="project" value="TreeGrafter"/>
</dbReference>
<evidence type="ECO:0000256" key="1">
    <source>
        <dbReference type="ARBA" id="ARBA00004540"/>
    </source>
</evidence>
<feature type="domain" description="HeH/LEM" evidence="10">
    <location>
        <begin position="22"/>
        <end position="56"/>
    </location>
</feature>
<dbReference type="OrthoDB" id="5376590at2759"/>
<evidence type="ECO:0000259" key="9">
    <source>
        <dbReference type="Pfam" id="PF09402"/>
    </source>
</evidence>
<dbReference type="STRING" id="933852.A0A0C3BA05"/>
<sequence>MSKLSSQDVIDRGNYLETGFDPSTLTVIYLRAILQNHDVGFPSNASKAQLIKAFQENIVPNAKKYKKARTQNAAIPSDASDILDGETGEPLEPPRTTRRISRKSTSEALRRVPSTSPTRKGRKTLATPRTSTKPLRAEDEDLSDQDRMASSTRLVSSHPIDDTPRKPRRVSQKWGTGDATSVWEDNNPFQRETPDIDVGLSRSVSKPRKSRGRPSSGVDFAPPTAEQNIFPEPGSLNLGTYPSPARKARTSVTPVRPSSRLEALTSPYSVDGEETMDDSQERNGYPHVEGESQNDIVTEKIASLGNGTLVPKTRSAQSFGWRQLLTGLLVAVSSFALYGYKTDSASIGYCDTGKSTNAVVLQHLLEIEAEKSCRDAIVKRTDAGLLPDPEGEACKTSILPRATQCTPCPPHAICSGHTITCEPAYVLKHSIFSSIPLVDALLDGFPGLGPIALPPTCVADVKRRQKVGKMAGAIENKLSIVRGDRICAGVVSTGGDAQDAAAFGMTMDEIKASLTRRINSKAIPNFDDIFAQAISELKNNKLLVSVRDVRGQEHFASIRGQISYVCQAKLATLSAWEEWKLNIIFAILVALAFVAARSNLAKRTMEGRRVKGLVKEALERVKEQEARHYLDSVTYPTPALSSLQLRDEMMADEHSIATRVRVWEQVEKVVEENSNVRSNMEITTSGDEGRVWSWIGAGSGRGQFIDASPNGRRVM</sequence>
<dbReference type="HOGENOM" id="CLU_010838_1_0_1"/>
<evidence type="ECO:0000256" key="7">
    <source>
        <dbReference type="SAM" id="MobiDB-lite"/>
    </source>
</evidence>
<dbReference type="GO" id="GO:0005637">
    <property type="term" value="C:nuclear inner membrane"/>
    <property type="evidence" value="ECO:0007669"/>
    <property type="project" value="UniProtKB-SubCell"/>
</dbReference>
<evidence type="ECO:0000256" key="2">
    <source>
        <dbReference type="ARBA" id="ARBA00022553"/>
    </source>
</evidence>
<reference evidence="11 12" key="1">
    <citation type="submission" date="2014-04" db="EMBL/GenBank/DDBJ databases">
        <authorList>
            <consortium name="DOE Joint Genome Institute"/>
            <person name="Kuo A."/>
            <person name="Zuccaro A."/>
            <person name="Kohler A."/>
            <person name="Nagy L.G."/>
            <person name="Floudas D."/>
            <person name="Copeland A."/>
            <person name="Barry K.W."/>
            <person name="Cichocki N."/>
            <person name="Veneault-Fourrey C."/>
            <person name="LaButti K."/>
            <person name="Lindquist E.A."/>
            <person name="Lipzen A."/>
            <person name="Lundell T."/>
            <person name="Morin E."/>
            <person name="Murat C."/>
            <person name="Sun H."/>
            <person name="Tunlid A."/>
            <person name="Henrissat B."/>
            <person name="Grigoriev I.V."/>
            <person name="Hibbett D.S."/>
            <person name="Martin F."/>
            <person name="Nordberg H.P."/>
            <person name="Cantor M.N."/>
            <person name="Hua S.X."/>
        </authorList>
    </citation>
    <scope>NUCLEOTIDE SEQUENCE [LARGE SCALE GENOMIC DNA]</scope>
    <source>
        <strain evidence="11 12">MAFF 305830</strain>
    </source>
</reference>
<evidence type="ECO:0000256" key="8">
    <source>
        <dbReference type="SAM" id="Phobius"/>
    </source>
</evidence>
<dbReference type="InterPro" id="IPR041885">
    <property type="entry name" value="MAN1_winged_helix_dom"/>
</dbReference>
<evidence type="ECO:0000256" key="6">
    <source>
        <dbReference type="ARBA" id="ARBA00023242"/>
    </source>
</evidence>